<reference evidence="2 3" key="1">
    <citation type="journal article" date="2016" name="Nat. Commun.">
        <title>Thousands of microbial genomes shed light on interconnected biogeochemical processes in an aquifer system.</title>
        <authorList>
            <person name="Anantharaman K."/>
            <person name="Brown C.T."/>
            <person name="Hug L.A."/>
            <person name="Sharon I."/>
            <person name="Castelle C.J."/>
            <person name="Probst A.J."/>
            <person name="Thomas B.C."/>
            <person name="Singh A."/>
            <person name="Wilkins M.J."/>
            <person name="Karaoz U."/>
            <person name="Brodie E.L."/>
            <person name="Williams K.H."/>
            <person name="Hubbard S.S."/>
            <person name="Banfield J.F."/>
        </authorList>
    </citation>
    <scope>NUCLEOTIDE SEQUENCE [LARGE SCALE GENOMIC DNA]</scope>
</reference>
<evidence type="ECO:0000256" key="1">
    <source>
        <dbReference type="SAM" id="MobiDB-lite"/>
    </source>
</evidence>
<evidence type="ECO:0000313" key="2">
    <source>
        <dbReference type="EMBL" id="OGH60510.1"/>
    </source>
</evidence>
<sequence length="514" mass="56716">MATHELLSPENAARDFRLWRLNHRPTATIAELFAETQIPTKDLRMILSTKAGAGRFTGHISAFLEAFKSNDLVSLQELRVGQSPTLPPPHSAANYSAEQLGAIKTRQSRMVRSLGRPYCQITRQEISPRQCLITQTPRDCYGCGAPTRFCTECQFDIVAFPGAELCAFCLTKRLAEDETDKLRHVWTISVECKLSGNRQISTATCGRLQGDACSGCNAVTRICVICKSRRVRYVDFGMCLKCHTMALGFGWHPLPIDEMTAKRIERDTFFSSIAIVVQLPAPQKQTESVSASVVLTKALSHLWCAIRKHHIDVPDAMILPGTKRHAPGALPGKFTGLLWQPSASTTGKRVHEVIVIAEYLNRTAEEILGTLLHEATHAMNFKRGVRDCTRSHYHNRRFKDAAEEIGLSVAQVVHYGFAITSVLPETTKRYATEIAELATVLMCRRIETTVETPTPDDGNVTPASAATPTASPERGGRYKKASCKCPHNIRISRATLAATTIVCKKCGAPFKIAT</sequence>
<dbReference type="AlphaFoldDB" id="A0A1F6LM96"/>
<organism evidence="2 3">
    <name type="scientific">Candidatus Magasanikbacteria bacterium RIFCSPHIGHO2_01_FULL_50_8</name>
    <dbReference type="NCBI Taxonomy" id="1798674"/>
    <lineage>
        <taxon>Bacteria</taxon>
        <taxon>Candidatus Magasanikiibacteriota</taxon>
    </lineage>
</organism>
<comment type="caution">
    <text evidence="2">The sequence shown here is derived from an EMBL/GenBank/DDBJ whole genome shotgun (WGS) entry which is preliminary data.</text>
</comment>
<proteinExistence type="predicted"/>
<gene>
    <name evidence="2" type="ORF">A2848_02390</name>
</gene>
<dbReference type="Proteomes" id="UP000176329">
    <property type="component" value="Unassembled WGS sequence"/>
</dbReference>
<feature type="region of interest" description="Disordered" evidence="1">
    <location>
        <begin position="450"/>
        <end position="481"/>
    </location>
</feature>
<feature type="compositionally biased region" description="Low complexity" evidence="1">
    <location>
        <begin position="461"/>
        <end position="472"/>
    </location>
</feature>
<protein>
    <submittedName>
        <fullName evidence="2">Uncharacterized protein</fullName>
    </submittedName>
</protein>
<accession>A0A1F6LM96</accession>
<dbReference type="EMBL" id="MFPV01000058">
    <property type="protein sequence ID" value="OGH60510.1"/>
    <property type="molecule type" value="Genomic_DNA"/>
</dbReference>
<name>A0A1F6LM96_9BACT</name>
<evidence type="ECO:0000313" key="3">
    <source>
        <dbReference type="Proteomes" id="UP000176329"/>
    </source>
</evidence>